<protein>
    <submittedName>
        <fullName evidence="1">Uncharacterized protein</fullName>
    </submittedName>
</protein>
<comment type="caution">
    <text evidence="1">The sequence shown here is derived from an EMBL/GenBank/DDBJ whole genome shotgun (WGS) entry which is preliminary data.</text>
</comment>
<organism evidence="1 2">
    <name type="scientific">Puccinia sorghi</name>
    <dbReference type="NCBI Taxonomy" id="27349"/>
    <lineage>
        <taxon>Eukaryota</taxon>
        <taxon>Fungi</taxon>
        <taxon>Dikarya</taxon>
        <taxon>Basidiomycota</taxon>
        <taxon>Pucciniomycotina</taxon>
        <taxon>Pucciniomycetes</taxon>
        <taxon>Pucciniales</taxon>
        <taxon>Pucciniaceae</taxon>
        <taxon>Puccinia</taxon>
    </lineage>
</organism>
<dbReference type="AlphaFoldDB" id="A0A0L6VVP7"/>
<reference evidence="1 2" key="1">
    <citation type="submission" date="2015-08" db="EMBL/GenBank/DDBJ databases">
        <title>Next Generation Sequencing and Analysis of the Genome of Puccinia sorghi L Schw, the Causal Agent of Maize Common Rust.</title>
        <authorList>
            <person name="Rochi L."/>
            <person name="Burguener G."/>
            <person name="Darino M."/>
            <person name="Turjanski A."/>
            <person name="Kreff E."/>
            <person name="Dieguez M.J."/>
            <person name="Sacco F."/>
        </authorList>
    </citation>
    <scope>NUCLEOTIDE SEQUENCE [LARGE SCALE GENOMIC DNA]</scope>
    <source>
        <strain evidence="1 2">RO10H11247</strain>
    </source>
</reference>
<keyword evidence="2" id="KW-1185">Reference proteome</keyword>
<dbReference type="EMBL" id="LAVV01000055">
    <property type="protein sequence ID" value="KNZ64682.1"/>
    <property type="molecule type" value="Genomic_DNA"/>
</dbReference>
<name>A0A0L6VVP7_9BASI</name>
<accession>A0A0L6VVP7</accession>
<evidence type="ECO:0000313" key="2">
    <source>
        <dbReference type="Proteomes" id="UP000037035"/>
    </source>
</evidence>
<dbReference type="VEuPathDB" id="FungiDB:VP01_1004g10"/>
<gene>
    <name evidence="1" type="ORF">VP01_1004g10</name>
</gene>
<dbReference type="Proteomes" id="UP000037035">
    <property type="component" value="Unassembled WGS sequence"/>
</dbReference>
<sequence length="90" mass="10467">MPHCHQQLQSCQRLWLKPLILTCTGHFWWWEDENENLIDSQVDSTMTNESSIDCDKNDKTEQGSTPVTCPQNIIMHASSPKNCKMTMNWV</sequence>
<evidence type="ECO:0000313" key="1">
    <source>
        <dbReference type="EMBL" id="KNZ64682.1"/>
    </source>
</evidence>
<proteinExistence type="predicted"/>